<reference evidence="3" key="1">
    <citation type="submission" date="2016-05" db="EMBL/GenBank/DDBJ databases">
        <title>Draft genome of Corynebacterium afermentans subsp. afermentans LCDC 88199T.</title>
        <authorList>
            <person name="Bernier A.-M."/>
            <person name="Bernard K."/>
        </authorList>
    </citation>
    <scope>NUCLEOTIDE SEQUENCE [LARGE SCALE GENOMIC DNA]</scope>
    <source>
        <strain evidence="3">NML01-0328</strain>
    </source>
</reference>
<proteinExistence type="predicted"/>
<accession>A0A1A9RHH8</accession>
<protein>
    <submittedName>
        <fullName evidence="2">H-NS histone family protein</fullName>
    </submittedName>
</protein>
<name>A0A1A9RHH8_EIKCO</name>
<dbReference type="InterPro" id="IPR037150">
    <property type="entry name" value="H-NS_C_dom_sf"/>
</dbReference>
<evidence type="ECO:0000313" key="2">
    <source>
        <dbReference type="EMBL" id="OAM17463.1"/>
    </source>
</evidence>
<sequence length="97" mass="11217">MAARETLDQLLEQKKTLEDRIQRRLASERKKKVNQILAIMRDFEISVADIEAGLKEKQSRPQYRNPKTGAVWGGVGKRPKWIVEAQEKGIDIKKFLV</sequence>
<dbReference type="Gene3D" id="4.10.430.10">
    <property type="entry name" value="Histone-like protein H-NS, C-terminal domain"/>
    <property type="match status" value="1"/>
</dbReference>
<dbReference type="AlphaFoldDB" id="A0A1A9RHH8"/>
<dbReference type="EMBL" id="LXSF01000002">
    <property type="protein sequence ID" value="OAM17463.1"/>
    <property type="molecule type" value="Genomic_DNA"/>
</dbReference>
<evidence type="ECO:0000259" key="1">
    <source>
        <dbReference type="SMART" id="SM00528"/>
    </source>
</evidence>
<comment type="caution">
    <text evidence="2">The sequence shown here is derived from an EMBL/GenBank/DDBJ whole genome shotgun (WGS) entry which is preliminary data.</text>
</comment>
<dbReference type="InterPro" id="IPR027444">
    <property type="entry name" value="H-NS_C_dom"/>
</dbReference>
<dbReference type="SUPFAM" id="SSF81273">
    <property type="entry name" value="H-NS histone-like proteins"/>
    <property type="match status" value="1"/>
</dbReference>
<organism evidence="2 3">
    <name type="scientific">Eikenella corrodens</name>
    <dbReference type="NCBI Taxonomy" id="539"/>
    <lineage>
        <taxon>Bacteria</taxon>
        <taxon>Pseudomonadati</taxon>
        <taxon>Pseudomonadota</taxon>
        <taxon>Betaproteobacteria</taxon>
        <taxon>Neisseriales</taxon>
        <taxon>Neisseriaceae</taxon>
        <taxon>Eikenella</taxon>
    </lineage>
</organism>
<evidence type="ECO:0000313" key="3">
    <source>
        <dbReference type="Proteomes" id="UP000078003"/>
    </source>
</evidence>
<dbReference type="Pfam" id="PF00816">
    <property type="entry name" value="Histone_HNS"/>
    <property type="match status" value="1"/>
</dbReference>
<dbReference type="RefSeq" id="WP_023887574.1">
    <property type="nucleotide sequence ID" value="NZ_CAJPRZ010000008.1"/>
</dbReference>
<dbReference type="Proteomes" id="UP000078003">
    <property type="component" value="Unassembled WGS sequence"/>
</dbReference>
<dbReference type="SMART" id="SM00528">
    <property type="entry name" value="HNS"/>
    <property type="match status" value="1"/>
</dbReference>
<gene>
    <name evidence="2" type="ORF">A7P85_03730</name>
</gene>
<dbReference type="GO" id="GO:0003677">
    <property type="term" value="F:DNA binding"/>
    <property type="evidence" value="ECO:0007669"/>
    <property type="project" value="InterPro"/>
</dbReference>
<feature type="domain" description="DNA-binding protein H-NS-like C-terminal" evidence="1">
    <location>
        <begin position="53"/>
        <end position="97"/>
    </location>
</feature>